<dbReference type="GO" id="GO:0005737">
    <property type="term" value="C:cytoplasm"/>
    <property type="evidence" value="ECO:0007669"/>
    <property type="project" value="TreeGrafter"/>
</dbReference>
<dbReference type="InterPro" id="IPR036412">
    <property type="entry name" value="HAD-like_sf"/>
</dbReference>
<evidence type="ECO:0000256" key="7">
    <source>
        <dbReference type="ARBA" id="ARBA00022842"/>
    </source>
</evidence>
<protein>
    <recommendedName>
        <fullName evidence="3">phosphoserine phosphatase</fullName>
        <ecNumber evidence="3">3.1.3.3</ecNumber>
    </recommendedName>
</protein>
<organism evidence="9">
    <name type="scientific">uncultured Poseidoniia archaeon</name>
    <dbReference type="NCBI Taxonomy" id="1697135"/>
    <lineage>
        <taxon>Archaea</taxon>
        <taxon>Methanobacteriati</taxon>
        <taxon>Thermoplasmatota</taxon>
        <taxon>Candidatus Poseidoniia</taxon>
        <taxon>environmental samples</taxon>
    </lineage>
</organism>
<dbReference type="SUPFAM" id="SSF56784">
    <property type="entry name" value="HAD-like"/>
    <property type="match status" value="1"/>
</dbReference>
<evidence type="ECO:0000313" key="9">
    <source>
        <dbReference type="EMBL" id="ANV79976.1"/>
    </source>
</evidence>
<dbReference type="GO" id="GO:0036424">
    <property type="term" value="F:L-phosphoserine phosphatase activity"/>
    <property type="evidence" value="ECO:0007669"/>
    <property type="project" value="TreeGrafter"/>
</dbReference>
<dbReference type="GO" id="GO:0000287">
    <property type="term" value="F:magnesium ion binding"/>
    <property type="evidence" value="ECO:0007669"/>
    <property type="project" value="TreeGrafter"/>
</dbReference>
<evidence type="ECO:0000256" key="3">
    <source>
        <dbReference type="ARBA" id="ARBA00012640"/>
    </source>
</evidence>
<dbReference type="InterPro" id="IPR023214">
    <property type="entry name" value="HAD_sf"/>
</dbReference>
<dbReference type="PANTHER" id="PTHR43344">
    <property type="entry name" value="PHOSPHOSERINE PHOSPHATASE"/>
    <property type="match status" value="1"/>
</dbReference>
<proteinExistence type="predicted"/>
<evidence type="ECO:0000256" key="2">
    <source>
        <dbReference type="ARBA" id="ARBA00005135"/>
    </source>
</evidence>
<dbReference type="GO" id="GO:0006564">
    <property type="term" value="P:L-serine biosynthetic process"/>
    <property type="evidence" value="ECO:0007669"/>
    <property type="project" value="UniProtKB-KW"/>
</dbReference>
<keyword evidence="7" id="KW-0460">Magnesium</keyword>
<evidence type="ECO:0000256" key="1">
    <source>
        <dbReference type="ARBA" id="ARBA00001946"/>
    </source>
</evidence>
<reference evidence="9" key="2">
    <citation type="journal article" date="2015" name="ISME J.">
        <title>A new class of marine Euryarchaeota group II from the Mediterranean deep chlorophyll maximum.</title>
        <authorList>
            <person name="Martin-Cuadrado A.B."/>
            <person name="Garcia-Heredia I."/>
            <person name="Molto A.G."/>
            <person name="Lopez-Ubeda R."/>
            <person name="Kimes N."/>
            <person name="Lopez-Garcia P."/>
            <person name="Moreira D."/>
            <person name="Rodriguez-Valera F."/>
        </authorList>
    </citation>
    <scope>NUCLEOTIDE SEQUENCE</scope>
</reference>
<keyword evidence="4" id="KW-0028">Amino-acid biosynthesis</keyword>
<dbReference type="Gene3D" id="3.40.50.1000">
    <property type="entry name" value="HAD superfamily/HAD-like"/>
    <property type="match status" value="1"/>
</dbReference>
<reference evidence="9" key="1">
    <citation type="submission" date="2014-11" db="EMBL/GenBank/DDBJ databases">
        <authorList>
            <person name="Zhu J."/>
            <person name="Qi W."/>
            <person name="Song R."/>
        </authorList>
    </citation>
    <scope>NUCLEOTIDE SEQUENCE</scope>
</reference>
<sequence>MTSESYLVCLDMDRVLVDHLSTWQFVYDQMGLSNDESFELYNQGLLDEWDWIKLDIALIKGSRDASQKPVTDAELRQNMEGMPMMKNWRMLIQGLLDDGAKVAIVSGGLQQTARDIAAQFPSGKPWKRRWGGIDRFTSKRFADGQDTQLTVFTNGWLTGNQFGDDFLIDDFGRYQVQMNGKGSIVNMLQRRFGIDKKRTASVGDSAGDIGMFQQSGYSICFNPWDERPLEYCDEVVREKDLEIILNKIKSKMSS</sequence>
<comment type="pathway">
    <text evidence="2">Amino-acid biosynthesis; L-serine biosynthesis; L-serine from 3-phospho-D-glycerate: step 3/3.</text>
</comment>
<dbReference type="InterPro" id="IPR050582">
    <property type="entry name" value="HAD-like_SerB"/>
</dbReference>
<name>A0A1B1TCI6_9ARCH</name>
<dbReference type="EC" id="3.1.3.3" evidence="3"/>
<comment type="cofactor">
    <cofactor evidence="1">
        <name>Mg(2+)</name>
        <dbReference type="ChEBI" id="CHEBI:18420"/>
    </cofactor>
</comment>
<evidence type="ECO:0000256" key="5">
    <source>
        <dbReference type="ARBA" id="ARBA00022723"/>
    </source>
</evidence>
<keyword evidence="6" id="KW-0378">Hydrolase</keyword>
<dbReference type="AlphaFoldDB" id="A0A1B1TCI6"/>
<evidence type="ECO:0000256" key="6">
    <source>
        <dbReference type="ARBA" id="ARBA00022801"/>
    </source>
</evidence>
<dbReference type="Pfam" id="PF08282">
    <property type="entry name" value="Hydrolase_3"/>
    <property type="match status" value="1"/>
</dbReference>
<evidence type="ECO:0000256" key="4">
    <source>
        <dbReference type="ARBA" id="ARBA00022605"/>
    </source>
</evidence>
<keyword evidence="5" id="KW-0479">Metal-binding</keyword>
<keyword evidence="8" id="KW-0718">Serine biosynthesis</keyword>
<dbReference type="EMBL" id="KP211863">
    <property type="protein sequence ID" value="ANV79976.1"/>
    <property type="molecule type" value="Genomic_DNA"/>
</dbReference>
<evidence type="ECO:0000256" key="8">
    <source>
        <dbReference type="ARBA" id="ARBA00023299"/>
    </source>
</evidence>
<dbReference type="PANTHER" id="PTHR43344:SF2">
    <property type="entry name" value="PHOSPHOSERINE PHOSPHATASE"/>
    <property type="match status" value="1"/>
</dbReference>
<accession>A0A1B1TCI6</accession>